<dbReference type="GO" id="GO:0046856">
    <property type="term" value="P:phosphatidylinositol dephosphorylation"/>
    <property type="evidence" value="ECO:0007669"/>
    <property type="project" value="InterPro"/>
</dbReference>
<feature type="compositionally biased region" description="Low complexity" evidence="2">
    <location>
        <begin position="532"/>
        <end position="555"/>
    </location>
</feature>
<dbReference type="AlphaFoldDB" id="A0A150G548"/>
<protein>
    <recommendedName>
        <fullName evidence="3">Inositol polyphosphate-related phosphatase domain-containing protein</fullName>
    </recommendedName>
</protein>
<dbReference type="GO" id="GO:0004439">
    <property type="term" value="F:phosphatidylinositol-4,5-bisphosphate 5-phosphatase activity"/>
    <property type="evidence" value="ECO:0007669"/>
    <property type="project" value="TreeGrafter"/>
</dbReference>
<feature type="region of interest" description="Disordered" evidence="2">
    <location>
        <begin position="503"/>
        <end position="601"/>
    </location>
</feature>
<dbReference type="InterPro" id="IPR046985">
    <property type="entry name" value="IP5"/>
</dbReference>
<dbReference type="Gene3D" id="3.60.10.10">
    <property type="entry name" value="Endonuclease/exonuclease/phosphatase"/>
    <property type="match status" value="2"/>
</dbReference>
<dbReference type="InterPro" id="IPR000300">
    <property type="entry name" value="IPPc"/>
</dbReference>
<evidence type="ECO:0000256" key="1">
    <source>
        <dbReference type="ARBA" id="ARBA00010768"/>
    </source>
</evidence>
<feature type="compositionally biased region" description="Low complexity" evidence="2">
    <location>
        <begin position="211"/>
        <end position="227"/>
    </location>
</feature>
<dbReference type="EMBL" id="LSYV01000065">
    <property type="protein sequence ID" value="KXZ44655.1"/>
    <property type="molecule type" value="Genomic_DNA"/>
</dbReference>
<dbReference type="InterPro" id="IPR036691">
    <property type="entry name" value="Endo/exonu/phosph_ase_sf"/>
</dbReference>
<dbReference type="OrthoDB" id="62798at2759"/>
<feature type="region of interest" description="Disordered" evidence="2">
    <location>
        <begin position="96"/>
        <end position="139"/>
    </location>
</feature>
<keyword evidence="5" id="KW-1185">Reference proteome</keyword>
<dbReference type="STRING" id="33097.A0A150G548"/>
<feature type="region of interest" description="Disordered" evidence="2">
    <location>
        <begin position="1"/>
        <end position="20"/>
    </location>
</feature>
<dbReference type="PANTHER" id="PTHR11200:SF300">
    <property type="entry name" value="TYPE II INOSITOL 1,4,5-TRISPHOSPHATE 5-PHOSPHATASE"/>
    <property type="match status" value="1"/>
</dbReference>
<sequence>MGGGGGGPPSPLPPGAAASAPLHIRRAVELSPLTVASAPGGGGMQPLGAGEPRVRDALARAALANVAALAAGSLLPEPDFGYARIVATEAATRRQQATAAQIHGSTATADEAMPPLPPATDPQLAFSSAPGSPRLAARPVGIRGGRSLRSALKIPAVVAASGAGGGGGLSAAPATATDTSRGSSPPPSTVPSGDHAFVQQGPPPGLVAGTSRRSLQLQSQQQSAAAAPTHQGSGHFTNSSTGAYLGLGGHGGGAGDAPSAHADLNGGLRQGLGIGSLATNSVGAIADADGGAAGIGGAGGLPQDLSTAESVDVRIHCLTFNMGGVAPPPAALPESLFSGSYLSPDSAADAPDIYVVSSQESGPLTEWEAGLAAHLGRRYTRVASETLMSIHILLYAKRHLAPYIADVGAVREKRGGAEQVRTSSVATGVGNVLGNKGGVAVTFNLAGAQVLLVGAHFAAHDAYVERRNADFHRICAGLFAPPTTPSTASSSGAAAAGAAAADSPAATASPATGTTAAPSRATTNGSVAPSPSYGATSSVTSAAASDGTTSASTGGDPSVRRGTTGRRVNIFTGGPTLSRFGVRAKRSSGGGDTDLDAVPGPSRTVSVAAGKRTQSFWSGVSFATAQRTSTALLSHFDIVLWMGDLNYRIAGNPEVVKYAIDANMVEVLWANDQLHLQQKKGKVLQGFQEMPIAFAPTFKFAPGTDTYDLKRTPAWTDRVLYLVNADPLFADLKPLYYMSVPELRTSDHKPVIAGFELSISPQHAGSNRHAHSRGCSIM</sequence>
<feature type="region of interest" description="Disordered" evidence="2">
    <location>
        <begin position="163"/>
        <end position="240"/>
    </location>
</feature>
<gene>
    <name evidence="4" type="ORF">GPECTOR_64g149</name>
</gene>
<evidence type="ECO:0000313" key="4">
    <source>
        <dbReference type="EMBL" id="KXZ44655.1"/>
    </source>
</evidence>
<dbReference type="SUPFAM" id="SSF56219">
    <property type="entry name" value="DNase I-like"/>
    <property type="match status" value="2"/>
</dbReference>
<evidence type="ECO:0000259" key="3">
    <source>
        <dbReference type="SMART" id="SM00128"/>
    </source>
</evidence>
<accession>A0A150G548</accession>
<evidence type="ECO:0000256" key="2">
    <source>
        <dbReference type="SAM" id="MobiDB-lite"/>
    </source>
</evidence>
<dbReference type="SMART" id="SM00128">
    <property type="entry name" value="IPPc"/>
    <property type="match status" value="1"/>
</dbReference>
<dbReference type="PANTHER" id="PTHR11200">
    <property type="entry name" value="INOSITOL 5-PHOSPHATASE"/>
    <property type="match status" value="1"/>
</dbReference>
<organism evidence="4 5">
    <name type="scientific">Gonium pectorale</name>
    <name type="common">Green alga</name>
    <dbReference type="NCBI Taxonomy" id="33097"/>
    <lineage>
        <taxon>Eukaryota</taxon>
        <taxon>Viridiplantae</taxon>
        <taxon>Chlorophyta</taxon>
        <taxon>core chlorophytes</taxon>
        <taxon>Chlorophyceae</taxon>
        <taxon>CS clade</taxon>
        <taxon>Chlamydomonadales</taxon>
        <taxon>Volvocaceae</taxon>
        <taxon>Gonium</taxon>
    </lineage>
</organism>
<reference evidence="5" key="1">
    <citation type="journal article" date="2016" name="Nat. Commun.">
        <title>The Gonium pectorale genome demonstrates co-option of cell cycle regulation during the evolution of multicellularity.</title>
        <authorList>
            <person name="Hanschen E.R."/>
            <person name="Marriage T.N."/>
            <person name="Ferris P.J."/>
            <person name="Hamaji T."/>
            <person name="Toyoda A."/>
            <person name="Fujiyama A."/>
            <person name="Neme R."/>
            <person name="Noguchi H."/>
            <person name="Minakuchi Y."/>
            <person name="Suzuki M."/>
            <person name="Kawai-Toyooka H."/>
            <person name="Smith D.R."/>
            <person name="Sparks H."/>
            <person name="Anderson J."/>
            <person name="Bakaric R."/>
            <person name="Luria V."/>
            <person name="Karger A."/>
            <person name="Kirschner M.W."/>
            <person name="Durand P.M."/>
            <person name="Michod R.E."/>
            <person name="Nozaki H."/>
            <person name="Olson B.J."/>
        </authorList>
    </citation>
    <scope>NUCLEOTIDE SEQUENCE [LARGE SCALE GENOMIC DNA]</scope>
    <source>
        <strain evidence="5">NIES-2863</strain>
    </source>
</reference>
<dbReference type="Pfam" id="PF22669">
    <property type="entry name" value="Exo_endo_phos2"/>
    <property type="match status" value="2"/>
</dbReference>
<name>A0A150G548_GONPE</name>
<evidence type="ECO:0000313" key="5">
    <source>
        <dbReference type="Proteomes" id="UP000075714"/>
    </source>
</evidence>
<dbReference type="Proteomes" id="UP000075714">
    <property type="component" value="Unassembled WGS sequence"/>
</dbReference>
<feature type="domain" description="Inositol polyphosphate-related phosphatase" evidence="3">
    <location>
        <begin position="311"/>
        <end position="763"/>
    </location>
</feature>
<feature type="compositionally biased region" description="Polar residues" evidence="2">
    <location>
        <begin position="230"/>
        <end position="240"/>
    </location>
</feature>
<comment type="caution">
    <text evidence="4">The sequence shown here is derived from an EMBL/GenBank/DDBJ whole genome shotgun (WGS) entry which is preliminary data.</text>
</comment>
<comment type="similarity">
    <text evidence="1">Belongs to the inositol polyphosphate 5-phosphatase family.</text>
</comment>
<proteinExistence type="inferred from homology"/>
<feature type="compositionally biased region" description="Low complexity" evidence="2">
    <location>
        <begin position="503"/>
        <end position="523"/>
    </location>
</feature>